<dbReference type="Pfam" id="PF00324">
    <property type="entry name" value="AA_permease"/>
    <property type="match status" value="1"/>
</dbReference>
<keyword evidence="4 5" id="KW-0472">Membrane</keyword>
<keyword evidence="8" id="KW-1185">Reference proteome</keyword>
<dbReference type="AlphaFoldDB" id="A0AAD9JY31"/>
<dbReference type="PANTHER" id="PTHR11827:SF103">
    <property type="entry name" value="SODIUM CHLORIDE COTRANSPORTER 69, ISOFORM E"/>
    <property type="match status" value="1"/>
</dbReference>
<evidence type="ECO:0000256" key="3">
    <source>
        <dbReference type="ARBA" id="ARBA00022989"/>
    </source>
</evidence>
<feature type="transmembrane region" description="Helical" evidence="5">
    <location>
        <begin position="35"/>
        <end position="54"/>
    </location>
</feature>
<keyword evidence="2 5" id="KW-0812">Transmembrane</keyword>
<evidence type="ECO:0000256" key="5">
    <source>
        <dbReference type="SAM" id="Phobius"/>
    </source>
</evidence>
<dbReference type="Proteomes" id="UP001209878">
    <property type="component" value="Unassembled WGS sequence"/>
</dbReference>
<feature type="transmembrane region" description="Helical" evidence="5">
    <location>
        <begin position="121"/>
        <end position="140"/>
    </location>
</feature>
<feature type="transmembrane region" description="Helical" evidence="5">
    <location>
        <begin position="87"/>
        <end position="109"/>
    </location>
</feature>
<dbReference type="GO" id="GO:0055064">
    <property type="term" value="P:chloride ion homeostasis"/>
    <property type="evidence" value="ECO:0007669"/>
    <property type="project" value="TreeGrafter"/>
</dbReference>
<feature type="transmembrane region" description="Helical" evidence="5">
    <location>
        <begin position="6"/>
        <end position="26"/>
    </location>
</feature>
<gene>
    <name evidence="7" type="ORF">NP493_1612g00020</name>
</gene>
<name>A0AAD9JY31_RIDPI</name>
<dbReference type="GO" id="GO:0055075">
    <property type="term" value="P:potassium ion homeostasis"/>
    <property type="evidence" value="ECO:0007669"/>
    <property type="project" value="TreeGrafter"/>
</dbReference>
<dbReference type="GO" id="GO:0008511">
    <property type="term" value="F:sodium:potassium:chloride symporter activity"/>
    <property type="evidence" value="ECO:0007669"/>
    <property type="project" value="TreeGrafter"/>
</dbReference>
<dbReference type="PANTHER" id="PTHR11827">
    <property type="entry name" value="SOLUTE CARRIER FAMILY 12, CATION COTRANSPORTERS"/>
    <property type="match status" value="1"/>
</dbReference>
<dbReference type="InterPro" id="IPR004841">
    <property type="entry name" value="AA-permease/SLC12A_dom"/>
</dbReference>
<keyword evidence="3 5" id="KW-1133">Transmembrane helix</keyword>
<organism evidence="7 8">
    <name type="scientific">Ridgeia piscesae</name>
    <name type="common">Tubeworm</name>
    <dbReference type="NCBI Taxonomy" id="27915"/>
    <lineage>
        <taxon>Eukaryota</taxon>
        <taxon>Metazoa</taxon>
        <taxon>Spiralia</taxon>
        <taxon>Lophotrochozoa</taxon>
        <taxon>Annelida</taxon>
        <taxon>Polychaeta</taxon>
        <taxon>Sedentaria</taxon>
        <taxon>Canalipalpata</taxon>
        <taxon>Sabellida</taxon>
        <taxon>Siboglinidae</taxon>
        <taxon>Ridgeia</taxon>
    </lineage>
</organism>
<evidence type="ECO:0000256" key="2">
    <source>
        <dbReference type="ARBA" id="ARBA00022692"/>
    </source>
</evidence>
<comment type="caution">
    <text evidence="7">The sequence shown here is derived from an EMBL/GenBank/DDBJ whole genome shotgun (WGS) entry which is preliminary data.</text>
</comment>
<dbReference type="GO" id="GO:0016020">
    <property type="term" value="C:membrane"/>
    <property type="evidence" value="ECO:0007669"/>
    <property type="project" value="UniProtKB-SubCell"/>
</dbReference>
<dbReference type="GO" id="GO:0055078">
    <property type="term" value="P:sodium ion homeostasis"/>
    <property type="evidence" value="ECO:0007669"/>
    <property type="project" value="TreeGrafter"/>
</dbReference>
<dbReference type="GO" id="GO:1990573">
    <property type="term" value="P:potassium ion import across plasma membrane"/>
    <property type="evidence" value="ECO:0007669"/>
    <property type="project" value="TreeGrafter"/>
</dbReference>
<sequence length="460" mass="48721">MIDEINDVRVIGAITIVALLGVALIGMEWETRAQLVLLAILLIAIANFAIGTFLPPSASKKAKGFVGYKAEVFRGNWGPDFSEGEDFFSVFSIFFPAATGILAGANISGDLADAQSAIPKGTLLAIVISMSTYVAMAWMAGACMLRSVPLGGSTDWFGNNTLQSGYVAASVTTSAPSCVDTKSCPYGLLNDMQMMQLTSAFGPITVAGIISATLSSALACLVSAPKVFQAVCKDKIFPKIHVFGRGYGNAEEPRLAYILTFCIGLACIAIGQLNVIAPLISNFFLMSYALINYSCFDASLAKSPGVLEELTGVLEELTGVLEGLTGVLEGLTGVLEELTGVLEGLTGVLEGLTEVLMGVLERLTVVLEGLTGVLEVLTGVLEGLTGVLEELSGVLEGLTGVLEVLMRVLEELMRVLEVLTGVLEEQTRVLEELMRVLEVLTGVLEELTGVLEELRECWKD</sequence>
<evidence type="ECO:0000256" key="1">
    <source>
        <dbReference type="ARBA" id="ARBA00004141"/>
    </source>
</evidence>
<dbReference type="InterPro" id="IPR004842">
    <property type="entry name" value="SLC12A_fam"/>
</dbReference>
<feature type="transmembrane region" description="Helical" evidence="5">
    <location>
        <begin position="200"/>
        <end position="224"/>
    </location>
</feature>
<proteinExistence type="predicted"/>
<comment type="subcellular location">
    <subcellularLocation>
        <location evidence="1">Membrane</location>
        <topology evidence="1">Multi-pass membrane protein</topology>
    </subcellularLocation>
</comment>
<evidence type="ECO:0000313" key="7">
    <source>
        <dbReference type="EMBL" id="KAK2161001.1"/>
    </source>
</evidence>
<evidence type="ECO:0000259" key="6">
    <source>
        <dbReference type="Pfam" id="PF00324"/>
    </source>
</evidence>
<protein>
    <recommendedName>
        <fullName evidence="6">Amino acid permease/ SLC12A domain-containing protein</fullName>
    </recommendedName>
</protein>
<dbReference type="Gene3D" id="1.20.1740.10">
    <property type="entry name" value="Amino acid/polyamine transporter I"/>
    <property type="match status" value="1"/>
</dbReference>
<dbReference type="GO" id="GO:0006884">
    <property type="term" value="P:cell volume homeostasis"/>
    <property type="evidence" value="ECO:0007669"/>
    <property type="project" value="TreeGrafter"/>
</dbReference>
<feature type="transmembrane region" description="Helical" evidence="5">
    <location>
        <begin position="255"/>
        <end position="273"/>
    </location>
</feature>
<reference evidence="7" key="1">
    <citation type="journal article" date="2023" name="Mol. Biol. Evol.">
        <title>Third-Generation Sequencing Reveals the Adaptive Role of the Epigenome in Three Deep-Sea Polychaetes.</title>
        <authorList>
            <person name="Perez M."/>
            <person name="Aroh O."/>
            <person name="Sun Y."/>
            <person name="Lan Y."/>
            <person name="Juniper S.K."/>
            <person name="Young C.R."/>
            <person name="Angers B."/>
            <person name="Qian P.Y."/>
        </authorList>
    </citation>
    <scope>NUCLEOTIDE SEQUENCE</scope>
    <source>
        <strain evidence="7">R07B-5</strain>
    </source>
</reference>
<evidence type="ECO:0000256" key="4">
    <source>
        <dbReference type="ARBA" id="ARBA00023136"/>
    </source>
</evidence>
<accession>A0AAD9JY31</accession>
<feature type="domain" description="Amino acid permease/ SLC12A" evidence="6">
    <location>
        <begin position="3"/>
        <end position="305"/>
    </location>
</feature>
<evidence type="ECO:0000313" key="8">
    <source>
        <dbReference type="Proteomes" id="UP001209878"/>
    </source>
</evidence>
<dbReference type="EMBL" id="JAODUO010001610">
    <property type="protein sequence ID" value="KAK2161001.1"/>
    <property type="molecule type" value="Genomic_DNA"/>
</dbReference>